<dbReference type="PANTHER" id="PTHR45527:SF1">
    <property type="entry name" value="FATTY ACID SYNTHASE"/>
    <property type="match status" value="1"/>
</dbReference>
<dbReference type="GO" id="GO:0031177">
    <property type="term" value="F:phosphopantetheine binding"/>
    <property type="evidence" value="ECO:0007669"/>
    <property type="project" value="InterPro"/>
</dbReference>
<dbReference type="GO" id="GO:0043041">
    <property type="term" value="P:amino acid activation for nonribosomal peptide biosynthetic process"/>
    <property type="evidence" value="ECO:0007669"/>
    <property type="project" value="TreeGrafter"/>
</dbReference>
<dbReference type="InterPro" id="IPR045851">
    <property type="entry name" value="AMP-bd_C_sf"/>
</dbReference>
<feature type="domain" description="Carrier" evidence="5">
    <location>
        <begin position="34"/>
        <end position="108"/>
    </location>
</feature>
<dbReference type="GO" id="GO:0044550">
    <property type="term" value="P:secondary metabolite biosynthetic process"/>
    <property type="evidence" value="ECO:0007669"/>
    <property type="project" value="TreeGrafter"/>
</dbReference>
<comment type="caution">
    <text evidence="6">The sequence shown here is derived from an EMBL/GenBank/DDBJ whole genome shotgun (WGS) entry which is preliminary data.</text>
</comment>
<evidence type="ECO:0000259" key="5">
    <source>
        <dbReference type="PROSITE" id="PS50075"/>
    </source>
</evidence>
<dbReference type="SMART" id="SM00823">
    <property type="entry name" value="PKS_PP"/>
    <property type="match status" value="1"/>
</dbReference>
<dbReference type="SUPFAM" id="SSF56801">
    <property type="entry name" value="Acetyl-CoA synthetase-like"/>
    <property type="match status" value="1"/>
</dbReference>
<dbReference type="PANTHER" id="PTHR45527">
    <property type="entry name" value="NONRIBOSOMAL PEPTIDE SYNTHETASE"/>
    <property type="match status" value="1"/>
</dbReference>
<protein>
    <submittedName>
        <fullName evidence="6">Acyl carrier protein</fullName>
    </submittedName>
</protein>
<dbReference type="Gene3D" id="3.30.300.30">
    <property type="match status" value="1"/>
</dbReference>
<dbReference type="SUPFAM" id="SSF47336">
    <property type="entry name" value="ACP-like"/>
    <property type="match status" value="1"/>
</dbReference>
<dbReference type="EMBL" id="JACHJL010000047">
    <property type="protein sequence ID" value="MBB5940411.1"/>
    <property type="molecule type" value="Genomic_DNA"/>
</dbReference>
<sequence>MFIEVDSIPLTANGKIDRRALPDPDESATDAFVGPRTPTEERLSSIWQELLGKQASVQDSFFELGGHSILAVRLISRMQNEFDLDLPMRIAFESPTIAQLAVEIEGRIRAEIDALLSDAH</sequence>
<comment type="cofactor">
    <cofactor evidence="1">
        <name>pantetheine 4'-phosphate</name>
        <dbReference type="ChEBI" id="CHEBI:47942"/>
    </cofactor>
</comment>
<dbReference type="GO" id="GO:0017000">
    <property type="term" value="P:antibiotic biosynthetic process"/>
    <property type="evidence" value="ECO:0007669"/>
    <property type="project" value="UniProtKB-ARBA"/>
</dbReference>
<dbReference type="GO" id="GO:0005829">
    <property type="term" value="C:cytosol"/>
    <property type="evidence" value="ECO:0007669"/>
    <property type="project" value="TreeGrafter"/>
</dbReference>
<gene>
    <name evidence="6" type="ORF">FHS42_007509</name>
</gene>
<dbReference type="Gene3D" id="1.10.1200.10">
    <property type="entry name" value="ACP-like"/>
    <property type="match status" value="1"/>
</dbReference>
<dbReference type="InterPro" id="IPR009081">
    <property type="entry name" value="PP-bd_ACP"/>
</dbReference>
<feature type="region of interest" description="Disordered" evidence="4">
    <location>
        <begin position="16"/>
        <end position="36"/>
    </location>
</feature>
<dbReference type="Pfam" id="PF00550">
    <property type="entry name" value="PP-binding"/>
    <property type="match status" value="1"/>
</dbReference>
<evidence type="ECO:0000256" key="2">
    <source>
        <dbReference type="ARBA" id="ARBA00022450"/>
    </source>
</evidence>
<dbReference type="AlphaFoldDB" id="A0A7W9V3L0"/>
<dbReference type="PROSITE" id="PS50075">
    <property type="entry name" value="CARRIER"/>
    <property type="match status" value="1"/>
</dbReference>
<proteinExistence type="predicted"/>
<evidence type="ECO:0000256" key="4">
    <source>
        <dbReference type="SAM" id="MobiDB-lite"/>
    </source>
</evidence>
<keyword evidence="2" id="KW-0596">Phosphopantetheine</keyword>
<evidence type="ECO:0000256" key="3">
    <source>
        <dbReference type="ARBA" id="ARBA00022553"/>
    </source>
</evidence>
<organism evidence="6 7">
    <name type="scientific">Streptomyces zagrosensis</name>
    <dbReference type="NCBI Taxonomy" id="1042984"/>
    <lineage>
        <taxon>Bacteria</taxon>
        <taxon>Bacillati</taxon>
        <taxon>Actinomycetota</taxon>
        <taxon>Actinomycetes</taxon>
        <taxon>Kitasatosporales</taxon>
        <taxon>Streptomycetaceae</taxon>
        <taxon>Streptomyces</taxon>
    </lineage>
</organism>
<accession>A0A7W9V3L0</accession>
<dbReference type="InterPro" id="IPR006162">
    <property type="entry name" value="Ppantetheine_attach_site"/>
</dbReference>
<dbReference type="InterPro" id="IPR036736">
    <property type="entry name" value="ACP-like_sf"/>
</dbReference>
<keyword evidence="3" id="KW-0597">Phosphoprotein</keyword>
<dbReference type="InterPro" id="IPR020806">
    <property type="entry name" value="PKS_PP-bd"/>
</dbReference>
<reference evidence="6 7" key="1">
    <citation type="submission" date="2020-08" db="EMBL/GenBank/DDBJ databases">
        <title>Genomic Encyclopedia of Type Strains, Phase III (KMG-III): the genomes of soil and plant-associated and newly described type strains.</title>
        <authorList>
            <person name="Whitman W."/>
        </authorList>
    </citation>
    <scope>NUCLEOTIDE SEQUENCE [LARGE SCALE GENOMIC DNA]</scope>
    <source>
        <strain evidence="6 7">CECT 8305</strain>
    </source>
</reference>
<dbReference type="FunFam" id="1.10.1200.10:FF:000005">
    <property type="entry name" value="Nonribosomal peptide synthetase 1"/>
    <property type="match status" value="1"/>
</dbReference>
<evidence type="ECO:0000313" key="6">
    <source>
        <dbReference type="EMBL" id="MBB5940411.1"/>
    </source>
</evidence>
<dbReference type="Proteomes" id="UP000588098">
    <property type="component" value="Unassembled WGS sequence"/>
</dbReference>
<evidence type="ECO:0000256" key="1">
    <source>
        <dbReference type="ARBA" id="ARBA00001957"/>
    </source>
</evidence>
<dbReference type="PROSITE" id="PS00012">
    <property type="entry name" value="PHOSPHOPANTETHEINE"/>
    <property type="match status" value="1"/>
</dbReference>
<name>A0A7W9V3L0_9ACTN</name>
<evidence type="ECO:0000313" key="7">
    <source>
        <dbReference type="Proteomes" id="UP000588098"/>
    </source>
</evidence>
<keyword evidence="7" id="KW-1185">Reference proteome</keyword>